<dbReference type="GO" id="GO:0015562">
    <property type="term" value="F:efflux transmembrane transporter activity"/>
    <property type="evidence" value="ECO:0007669"/>
    <property type="project" value="TreeGrafter"/>
</dbReference>
<dbReference type="Gene3D" id="1.10.287.470">
    <property type="entry name" value="Helix hairpin bin"/>
    <property type="match status" value="1"/>
</dbReference>
<evidence type="ECO:0000313" key="4">
    <source>
        <dbReference type="EMBL" id="TWX66358.1"/>
    </source>
</evidence>
<dbReference type="EMBL" id="VOLT01000008">
    <property type="protein sequence ID" value="TWX66358.1"/>
    <property type="molecule type" value="Genomic_DNA"/>
</dbReference>
<dbReference type="PANTHER" id="PTHR30469:SF11">
    <property type="entry name" value="BLL4320 PROTEIN"/>
    <property type="match status" value="1"/>
</dbReference>
<dbReference type="Pfam" id="PF25954">
    <property type="entry name" value="Beta-barrel_RND_2"/>
    <property type="match status" value="1"/>
</dbReference>
<reference evidence="4 5" key="1">
    <citation type="submission" date="2019-07" db="EMBL/GenBank/DDBJ databases">
        <title>Genomes of sea-ice associated Colwellia species.</title>
        <authorList>
            <person name="Bowman J.P."/>
        </authorList>
    </citation>
    <scope>NUCLEOTIDE SEQUENCE [LARGE SCALE GENOMIC DNA]</scope>
    <source>
        <strain evidence="4 5">ACAM 459</strain>
    </source>
</reference>
<protein>
    <submittedName>
        <fullName evidence="4">Efflux RND transporter periplasmic adaptor subunit</fullName>
    </submittedName>
</protein>
<dbReference type="Pfam" id="PF25876">
    <property type="entry name" value="HH_MFP_RND"/>
    <property type="match status" value="1"/>
</dbReference>
<evidence type="ECO:0000313" key="5">
    <source>
        <dbReference type="Proteomes" id="UP000321822"/>
    </source>
</evidence>
<dbReference type="RefSeq" id="WP_146789704.1">
    <property type="nucleotide sequence ID" value="NZ_VOLT01000008.1"/>
</dbReference>
<evidence type="ECO:0000256" key="1">
    <source>
        <dbReference type="ARBA" id="ARBA00009477"/>
    </source>
</evidence>
<keyword evidence="5" id="KW-1185">Reference proteome</keyword>
<comment type="similarity">
    <text evidence="1">Belongs to the membrane fusion protein (MFP) (TC 8.A.1) family.</text>
</comment>
<feature type="domain" description="CusB-like beta-barrel" evidence="3">
    <location>
        <begin position="203"/>
        <end position="271"/>
    </location>
</feature>
<evidence type="ECO:0000259" key="2">
    <source>
        <dbReference type="Pfam" id="PF25876"/>
    </source>
</evidence>
<gene>
    <name evidence="4" type="ORF">ESZ36_15960</name>
</gene>
<dbReference type="Proteomes" id="UP000321822">
    <property type="component" value="Unassembled WGS sequence"/>
</dbReference>
<sequence length="377" mass="40991">MNIIKWLLVIIILAGTIFGLQSYKSSLQQAANDQAANMPEMAATVTAVKVANISYQKQIKVSGEVQAFKYLMLNNELAGEITHLNAASGQVVNKGQVLLALDHRDEDARLMAAKATLTLNQQTLDRNIKLHKNRGISEEQVDQARAAVQIAKADISVITTAIDKKTLTAPFTAKVGIHTLEVGQYLDINSQVLELVGVNDFTWIDFKLPQLYQELALSSTVKISPINQDSIFEAKIIAIDPQLSRLSRHLKYRAQLPSATLALKPNTLVSVIVPIANKATHTVVPDLAIKRDALGNYVFVLEADEAGSYRAKQVPVELGERQGEQVMILAGVEAGQLIANKGAFKLFPGMKVYLADAIATDTTKDKPQTVVSDASAQ</sequence>
<dbReference type="NCBIfam" id="TIGR01730">
    <property type="entry name" value="RND_mfp"/>
    <property type="match status" value="1"/>
</dbReference>
<dbReference type="OrthoDB" id="9806939at2"/>
<dbReference type="InterPro" id="IPR058792">
    <property type="entry name" value="Beta-barrel_RND_2"/>
</dbReference>
<dbReference type="Gene3D" id="2.40.420.20">
    <property type="match status" value="1"/>
</dbReference>
<proteinExistence type="inferred from homology"/>
<dbReference type="InterPro" id="IPR058624">
    <property type="entry name" value="MdtA-like_HH"/>
</dbReference>
<evidence type="ECO:0000259" key="3">
    <source>
        <dbReference type="Pfam" id="PF25954"/>
    </source>
</evidence>
<dbReference type="AlphaFoldDB" id="A0A5C6QC83"/>
<dbReference type="Gene3D" id="2.40.30.170">
    <property type="match status" value="1"/>
</dbReference>
<name>A0A5C6QC83_9GAMM</name>
<dbReference type="SUPFAM" id="SSF111369">
    <property type="entry name" value="HlyD-like secretion proteins"/>
    <property type="match status" value="1"/>
</dbReference>
<dbReference type="InterPro" id="IPR006143">
    <property type="entry name" value="RND_pump_MFP"/>
</dbReference>
<organism evidence="4 5">
    <name type="scientific">Colwellia demingiae</name>
    <dbReference type="NCBI Taxonomy" id="89401"/>
    <lineage>
        <taxon>Bacteria</taxon>
        <taxon>Pseudomonadati</taxon>
        <taxon>Pseudomonadota</taxon>
        <taxon>Gammaproteobacteria</taxon>
        <taxon>Alteromonadales</taxon>
        <taxon>Colwelliaceae</taxon>
        <taxon>Colwellia</taxon>
    </lineage>
</organism>
<feature type="domain" description="Multidrug resistance protein MdtA-like alpha-helical hairpin" evidence="2">
    <location>
        <begin position="107"/>
        <end position="163"/>
    </location>
</feature>
<comment type="caution">
    <text evidence="4">The sequence shown here is derived from an EMBL/GenBank/DDBJ whole genome shotgun (WGS) entry which is preliminary data.</text>
</comment>
<dbReference type="Gene3D" id="2.40.50.100">
    <property type="match status" value="1"/>
</dbReference>
<dbReference type="PANTHER" id="PTHR30469">
    <property type="entry name" value="MULTIDRUG RESISTANCE PROTEIN MDTA"/>
    <property type="match status" value="1"/>
</dbReference>
<dbReference type="GO" id="GO:1990281">
    <property type="term" value="C:efflux pump complex"/>
    <property type="evidence" value="ECO:0007669"/>
    <property type="project" value="TreeGrafter"/>
</dbReference>
<accession>A0A5C6QC83</accession>